<feature type="region of interest" description="Disordered" evidence="8">
    <location>
        <begin position="27"/>
        <end position="57"/>
    </location>
</feature>
<dbReference type="GO" id="GO:1990539">
    <property type="term" value="P:fructose import across plasma membrane"/>
    <property type="evidence" value="ECO:0007669"/>
    <property type="project" value="UniProtKB-ARBA"/>
</dbReference>
<evidence type="ECO:0000256" key="6">
    <source>
        <dbReference type="ARBA" id="ARBA00023136"/>
    </source>
</evidence>
<feature type="transmembrane region" description="Helical" evidence="9">
    <location>
        <begin position="158"/>
        <end position="177"/>
    </location>
</feature>
<dbReference type="InterPro" id="IPR020846">
    <property type="entry name" value="MFS_dom"/>
</dbReference>
<gene>
    <name evidence="11" type="primary">SLC2A1_6</name>
    <name evidence="12" type="synonym">SLC2A1_0</name>
    <name evidence="11" type="ORF">g.87866</name>
    <name evidence="12" type="ORF">g.87881</name>
</gene>
<evidence type="ECO:0000256" key="9">
    <source>
        <dbReference type="SAM" id="Phobius"/>
    </source>
</evidence>
<feature type="transmembrane region" description="Helical" evidence="9">
    <location>
        <begin position="398"/>
        <end position="424"/>
    </location>
</feature>
<keyword evidence="2 7" id="KW-0813">Transport</keyword>
<evidence type="ECO:0000256" key="5">
    <source>
        <dbReference type="ARBA" id="ARBA00022989"/>
    </source>
</evidence>
<dbReference type="PROSITE" id="PS50850">
    <property type="entry name" value="MFS"/>
    <property type="match status" value="1"/>
</dbReference>
<proteinExistence type="inferred from homology"/>
<evidence type="ECO:0000256" key="4">
    <source>
        <dbReference type="ARBA" id="ARBA00022692"/>
    </source>
</evidence>
<feature type="transmembrane region" description="Helical" evidence="9">
    <location>
        <begin position="331"/>
        <end position="352"/>
    </location>
</feature>
<keyword evidence="6 9" id="KW-0472">Membrane</keyword>
<dbReference type="Pfam" id="PF00083">
    <property type="entry name" value="Sugar_tr"/>
    <property type="match status" value="1"/>
</dbReference>
<dbReference type="EMBL" id="GDHC01003860">
    <property type="protein sequence ID" value="JAQ14769.1"/>
    <property type="molecule type" value="Transcribed_RNA"/>
</dbReference>
<dbReference type="PANTHER" id="PTHR23503">
    <property type="entry name" value="SOLUTE CARRIER FAMILY 2"/>
    <property type="match status" value="1"/>
</dbReference>
<dbReference type="GO" id="GO:0005353">
    <property type="term" value="F:fructose transmembrane transporter activity"/>
    <property type="evidence" value="ECO:0007669"/>
    <property type="project" value="UniProtKB-ARBA"/>
</dbReference>
<feature type="transmembrane region" description="Helical" evidence="9">
    <location>
        <begin position="430"/>
        <end position="451"/>
    </location>
</feature>
<name>A0A146L6F7_LYGHE</name>
<dbReference type="NCBIfam" id="TIGR00879">
    <property type="entry name" value="SP"/>
    <property type="match status" value="1"/>
</dbReference>
<evidence type="ECO:0000259" key="10">
    <source>
        <dbReference type="PROSITE" id="PS50850"/>
    </source>
</evidence>
<dbReference type="Gene3D" id="1.20.1250.20">
    <property type="entry name" value="MFS general substrate transporter like domains"/>
    <property type="match status" value="1"/>
</dbReference>
<organism evidence="11">
    <name type="scientific">Lygus hesperus</name>
    <name type="common">Western plant bug</name>
    <dbReference type="NCBI Taxonomy" id="30085"/>
    <lineage>
        <taxon>Eukaryota</taxon>
        <taxon>Metazoa</taxon>
        <taxon>Ecdysozoa</taxon>
        <taxon>Arthropoda</taxon>
        <taxon>Hexapoda</taxon>
        <taxon>Insecta</taxon>
        <taxon>Pterygota</taxon>
        <taxon>Neoptera</taxon>
        <taxon>Paraneoptera</taxon>
        <taxon>Hemiptera</taxon>
        <taxon>Heteroptera</taxon>
        <taxon>Panheteroptera</taxon>
        <taxon>Cimicomorpha</taxon>
        <taxon>Miridae</taxon>
        <taxon>Mirini</taxon>
        <taxon>Lygus</taxon>
    </lineage>
</organism>
<feature type="transmembrane region" description="Helical" evidence="9">
    <location>
        <begin position="247"/>
        <end position="268"/>
    </location>
</feature>
<keyword evidence="3" id="KW-1003">Cell membrane</keyword>
<dbReference type="SUPFAM" id="SSF103473">
    <property type="entry name" value="MFS general substrate transporter"/>
    <property type="match status" value="1"/>
</dbReference>
<evidence type="ECO:0000313" key="11">
    <source>
        <dbReference type="EMBL" id="JAQ02752.1"/>
    </source>
</evidence>
<accession>A0A146L6F7</accession>
<evidence type="ECO:0000256" key="2">
    <source>
        <dbReference type="ARBA" id="ARBA00022448"/>
    </source>
</evidence>
<feature type="transmembrane region" description="Helical" evidence="9">
    <location>
        <begin position="463"/>
        <end position="484"/>
    </location>
</feature>
<feature type="domain" description="Major facilitator superfamily (MFS) profile" evidence="10">
    <location>
        <begin position="66"/>
        <end position="517"/>
    </location>
</feature>
<dbReference type="InterPro" id="IPR005828">
    <property type="entry name" value="MFS_sugar_transport-like"/>
</dbReference>
<feature type="transmembrane region" description="Helical" evidence="9">
    <location>
        <begin position="490"/>
        <end position="511"/>
    </location>
</feature>
<feature type="transmembrane region" description="Helical" evidence="9">
    <location>
        <begin position="183"/>
        <end position="205"/>
    </location>
</feature>
<sequence length="534" mass="57334">MSREGSVDSDADGVGFIMESRGVGASTMLLTPPGESVSRSPSPFTTRAPRKPPPQGGLTGRLVFTIAAAAFGSAFQHGYNTGVVNAPAALIQKWISQTIDINETAEINGTLTENRGSETSQITVIWSIIVSVFCVGGMIGGSIVGIVADRLGRKMGLIYNNIFVVLAVLCECSAKWLQSYQLIIIGRFFIGLNSGLNAGLVPVYLNEVSPANLKGAVGTVYQFVITISIMISQLLGMESVLGTEGGWPLLFGLTLVPAIIQLITFPICPESPKHILKTTGNELQAKQVLVWLRGTLDVHSEMEAMKAEHEADKNASRVTLRELTGNPSLRMPLIICVTLMIAQQFSGINAVMYFSTKIFMMAGLSDAASQQATLGVGAMNVMMTFVSLVVIEKAGRKTLLLAGFAGMFVSTLLITVSMAINIAFLTYLSVAGTLLFVLFFSIGPGSIPWFITSELFSVAARPTATGVAVVINWTANFIVGIGFLPLANLMGSYVFLVFAISLALFTVFIWFKVPETKDRTIEEISTMFRQASYQ</sequence>
<feature type="transmembrane region" description="Helical" evidence="9">
    <location>
        <begin position="217"/>
        <end position="235"/>
    </location>
</feature>
<keyword evidence="4 9" id="KW-0812">Transmembrane</keyword>
<evidence type="ECO:0000256" key="8">
    <source>
        <dbReference type="SAM" id="MobiDB-lite"/>
    </source>
</evidence>
<dbReference type="GO" id="GO:0005886">
    <property type="term" value="C:plasma membrane"/>
    <property type="evidence" value="ECO:0007669"/>
    <property type="project" value="UniProtKB-SubCell"/>
</dbReference>
<dbReference type="InterPro" id="IPR045263">
    <property type="entry name" value="GLUT"/>
</dbReference>
<dbReference type="PROSITE" id="PS00217">
    <property type="entry name" value="SUGAR_TRANSPORT_2"/>
    <property type="match status" value="1"/>
</dbReference>
<dbReference type="EMBL" id="GDHC01015877">
    <property type="protein sequence ID" value="JAQ02752.1"/>
    <property type="molecule type" value="Transcribed_RNA"/>
</dbReference>
<comment type="similarity">
    <text evidence="7">Belongs to the major facilitator superfamily. Sugar transporter (TC 2.A.1.1) family.</text>
</comment>
<dbReference type="PRINTS" id="PR00171">
    <property type="entry name" value="SUGRTRNSPORT"/>
</dbReference>
<dbReference type="FunFam" id="1.20.1250.20:FF:001511">
    <property type="entry name" value="Solute carrier family 2, facilitated glucose transporter member 5"/>
    <property type="match status" value="1"/>
</dbReference>
<keyword evidence="5 9" id="KW-1133">Transmembrane helix</keyword>
<evidence type="ECO:0000256" key="3">
    <source>
        <dbReference type="ARBA" id="ARBA00022475"/>
    </source>
</evidence>
<evidence type="ECO:0000256" key="7">
    <source>
        <dbReference type="RuleBase" id="RU003346"/>
    </source>
</evidence>
<feature type="transmembrane region" description="Helical" evidence="9">
    <location>
        <begin position="372"/>
        <end position="391"/>
    </location>
</feature>
<dbReference type="AlphaFoldDB" id="A0A146L6F7"/>
<protein>
    <submittedName>
        <fullName evidence="11">Solute carrier family 2, facilitated glucose transporter member 1</fullName>
    </submittedName>
</protein>
<keyword evidence="11" id="KW-0762">Sugar transport</keyword>
<evidence type="ECO:0000313" key="12">
    <source>
        <dbReference type="EMBL" id="JAQ14769.1"/>
    </source>
</evidence>
<dbReference type="InterPro" id="IPR036259">
    <property type="entry name" value="MFS_trans_sf"/>
</dbReference>
<comment type="subcellular location">
    <subcellularLocation>
        <location evidence="1">Cell membrane</location>
        <topology evidence="1">Multi-pass membrane protein</topology>
    </subcellularLocation>
</comment>
<dbReference type="PANTHER" id="PTHR23503:SF8">
    <property type="entry name" value="FACILITATED GLUCOSE TRANSPORTER PROTEIN 1"/>
    <property type="match status" value="1"/>
</dbReference>
<dbReference type="PROSITE" id="PS00216">
    <property type="entry name" value="SUGAR_TRANSPORT_1"/>
    <property type="match status" value="1"/>
</dbReference>
<feature type="transmembrane region" description="Helical" evidence="9">
    <location>
        <begin position="124"/>
        <end position="146"/>
    </location>
</feature>
<evidence type="ECO:0000256" key="1">
    <source>
        <dbReference type="ARBA" id="ARBA00004651"/>
    </source>
</evidence>
<reference evidence="11" key="1">
    <citation type="journal article" date="2016" name="Gigascience">
        <title>De novo construction of an expanded transcriptome assembly for the western tarnished plant bug, Lygus hesperus.</title>
        <authorList>
            <person name="Tassone E.E."/>
            <person name="Geib S.M."/>
            <person name="Hall B."/>
            <person name="Fabrick J.A."/>
            <person name="Brent C.S."/>
            <person name="Hull J.J."/>
        </authorList>
    </citation>
    <scope>NUCLEOTIDE SEQUENCE</scope>
</reference>
<dbReference type="InterPro" id="IPR005829">
    <property type="entry name" value="Sugar_transporter_CS"/>
</dbReference>
<dbReference type="InterPro" id="IPR003663">
    <property type="entry name" value="Sugar/inositol_transpt"/>
</dbReference>